<reference evidence="2" key="2">
    <citation type="submission" date="2020-07" db="EMBL/GenBank/DDBJ databases">
        <authorList>
            <person name="Vera ALvarez R."/>
            <person name="Arias-Moreno D.M."/>
            <person name="Jimenez-Jacinto V."/>
            <person name="Jimenez-Bremont J.F."/>
            <person name="Swaminathan K."/>
            <person name="Moose S.P."/>
            <person name="Guerrero-Gonzalez M.L."/>
            <person name="Marino-Ramirez L."/>
            <person name="Landsman D."/>
            <person name="Rodriguez-Kessler M."/>
            <person name="Delgado-Sanchez P."/>
        </authorList>
    </citation>
    <scope>NUCLEOTIDE SEQUENCE</scope>
    <source>
        <tissue evidence="2">Cladode</tissue>
    </source>
</reference>
<dbReference type="Gene3D" id="3.30.530.20">
    <property type="match status" value="1"/>
</dbReference>
<accession>A0A7C8Z801</accession>
<dbReference type="SUPFAM" id="SSF55961">
    <property type="entry name" value="Bet v1-like"/>
    <property type="match status" value="1"/>
</dbReference>
<evidence type="ECO:0000313" key="2">
    <source>
        <dbReference type="EMBL" id="MBA4636672.1"/>
    </source>
</evidence>
<organism evidence="2">
    <name type="scientific">Opuntia streptacantha</name>
    <name type="common">Prickly pear cactus</name>
    <name type="synonym">Opuntia cardona</name>
    <dbReference type="NCBI Taxonomy" id="393608"/>
    <lineage>
        <taxon>Eukaryota</taxon>
        <taxon>Viridiplantae</taxon>
        <taxon>Streptophyta</taxon>
        <taxon>Embryophyta</taxon>
        <taxon>Tracheophyta</taxon>
        <taxon>Spermatophyta</taxon>
        <taxon>Magnoliopsida</taxon>
        <taxon>eudicotyledons</taxon>
        <taxon>Gunneridae</taxon>
        <taxon>Pentapetalae</taxon>
        <taxon>Caryophyllales</taxon>
        <taxon>Cactineae</taxon>
        <taxon>Cactaceae</taxon>
        <taxon>Opuntioideae</taxon>
        <taxon>Opuntia</taxon>
    </lineage>
</organism>
<dbReference type="InterPro" id="IPR023393">
    <property type="entry name" value="START-like_dom_sf"/>
</dbReference>
<dbReference type="InterPro" id="IPR000916">
    <property type="entry name" value="Bet_v_I/MLP"/>
</dbReference>
<dbReference type="GO" id="GO:0006952">
    <property type="term" value="P:defense response"/>
    <property type="evidence" value="ECO:0007669"/>
    <property type="project" value="InterPro"/>
</dbReference>
<reference evidence="2" key="1">
    <citation type="journal article" date="2013" name="J. Plant Res.">
        <title>Effect of fungi and light on seed germination of three Opuntia species from semiarid lands of central Mexico.</title>
        <authorList>
            <person name="Delgado-Sanchez P."/>
            <person name="Jimenez-Bremont J.F."/>
            <person name="Guerrero-Gonzalez Mde L."/>
            <person name="Flores J."/>
        </authorList>
    </citation>
    <scope>NUCLEOTIDE SEQUENCE</scope>
    <source>
        <tissue evidence="2">Cladode</tissue>
    </source>
</reference>
<dbReference type="Pfam" id="PF00407">
    <property type="entry name" value="Bet_v_1"/>
    <property type="match status" value="1"/>
</dbReference>
<proteinExistence type="predicted"/>
<dbReference type="PANTHER" id="PTHR31907">
    <property type="entry name" value="MLP-LIKE PROTEIN 423"/>
    <property type="match status" value="1"/>
</dbReference>
<name>A0A7C8Z801_OPUST</name>
<sequence length="161" mass="18342">MAQIRKVEGQIEIKCDADKFFDVWARKPHQISKICPHKYPKIEFHEGSSWHSIGAISIWNYVSPLGGKIEFAKTKLEQIDEEKRSVTYSILDGELMRKYYKTFKDKIEVIPKAKGENGGGTTIVKWSVVCEQKSEHAPDPKLYIDFLLSCAKAIDVHLSSA</sequence>
<dbReference type="SMART" id="SM01037">
    <property type="entry name" value="Bet_v_1"/>
    <property type="match status" value="1"/>
</dbReference>
<evidence type="ECO:0000259" key="1">
    <source>
        <dbReference type="SMART" id="SM01037"/>
    </source>
</evidence>
<dbReference type="CDD" id="cd07816">
    <property type="entry name" value="Bet_v1-like"/>
    <property type="match status" value="1"/>
</dbReference>
<dbReference type="InterPro" id="IPR051761">
    <property type="entry name" value="MLP-like_ligand-binding"/>
</dbReference>
<dbReference type="AlphaFoldDB" id="A0A7C8Z801"/>
<protein>
    <recommendedName>
        <fullName evidence="1">Bet v I/Major latex protein domain-containing protein</fullName>
    </recommendedName>
</protein>
<dbReference type="EMBL" id="GISG01101430">
    <property type="protein sequence ID" value="MBA4636672.1"/>
    <property type="molecule type" value="Transcribed_RNA"/>
</dbReference>
<feature type="domain" description="Bet v I/Major latex protein" evidence="1">
    <location>
        <begin position="2"/>
        <end position="161"/>
    </location>
</feature>